<evidence type="ECO:0000256" key="9">
    <source>
        <dbReference type="ARBA" id="ARBA00023242"/>
    </source>
</evidence>
<comment type="subcellular location">
    <subcellularLocation>
        <location evidence="10">Nucleus</location>
    </subcellularLocation>
</comment>
<comment type="similarity">
    <text evidence="1">Belongs to the nuclear hormone receptor family. NR1 subfamily.</text>
</comment>
<feature type="region of interest" description="Disordered" evidence="11">
    <location>
        <begin position="1"/>
        <end position="141"/>
    </location>
</feature>
<keyword evidence="6 10" id="KW-0238">DNA-binding</keyword>
<gene>
    <name evidence="14" type="ORF">MDA_GLEAN10005289</name>
</gene>
<dbReference type="PROSITE" id="PS51843">
    <property type="entry name" value="NR_LBD"/>
    <property type="match status" value="1"/>
</dbReference>
<dbReference type="PRINTS" id="PR01292">
    <property type="entry name" value="RETNOICACIDR"/>
</dbReference>
<organism evidence="14 15">
    <name type="scientific">Myotis davidii</name>
    <name type="common">David's myotis</name>
    <dbReference type="NCBI Taxonomy" id="225400"/>
    <lineage>
        <taxon>Eukaryota</taxon>
        <taxon>Metazoa</taxon>
        <taxon>Chordata</taxon>
        <taxon>Craniata</taxon>
        <taxon>Vertebrata</taxon>
        <taxon>Euteleostomi</taxon>
        <taxon>Mammalia</taxon>
        <taxon>Eutheria</taxon>
        <taxon>Laurasiatheria</taxon>
        <taxon>Chiroptera</taxon>
        <taxon>Yangochiroptera</taxon>
        <taxon>Vespertilionidae</taxon>
        <taxon>Myotis</taxon>
    </lineage>
</organism>
<evidence type="ECO:0000256" key="4">
    <source>
        <dbReference type="ARBA" id="ARBA00022833"/>
    </source>
</evidence>
<proteinExistence type="inferred from homology"/>
<dbReference type="eggNOG" id="KOG3575">
    <property type="taxonomic scope" value="Eukaryota"/>
</dbReference>
<dbReference type="SMART" id="SM00399">
    <property type="entry name" value="ZnF_C4"/>
    <property type="match status" value="1"/>
</dbReference>
<keyword evidence="4 10" id="KW-0862">Zinc</keyword>
<keyword evidence="8 10" id="KW-0675">Receptor</keyword>
<evidence type="ECO:0000256" key="7">
    <source>
        <dbReference type="ARBA" id="ARBA00023163"/>
    </source>
</evidence>
<keyword evidence="5 10" id="KW-0805">Transcription regulation</keyword>
<dbReference type="GO" id="GO:0008270">
    <property type="term" value="F:zinc ion binding"/>
    <property type="evidence" value="ECO:0007669"/>
    <property type="project" value="UniProtKB-KW"/>
</dbReference>
<evidence type="ECO:0000313" key="14">
    <source>
        <dbReference type="EMBL" id="ELK30159.1"/>
    </source>
</evidence>
<evidence type="ECO:0000256" key="5">
    <source>
        <dbReference type="ARBA" id="ARBA00023015"/>
    </source>
</evidence>
<dbReference type="InterPro" id="IPR050234">
    <property type="entry name" value="Nuclear_hormone_rcpt_NR1"/>
</dbReference>
<reference evidence="15" key="1">
    <citation type="journal article" date="2013" name="Science">
        <title>Comparative analysis of bat genomes provides insight into the evolution of flight and immunity.</title>
        <authorList>
            <person name="Zhang G."/>
            <person name="Cowled C."/>
            <person name="Shi Z."/>
            <person name="Huang Z."/>
            <person name="Bishop-Lilly K.A."/>
            <person name="Fang X."/>
            <person name="Wynne J.W."/>
            <person name="Xiong Z."/>
            <person name="Baker M.L."/>
            <person name="Zhao W."/>
            <person name="Tachedjian M."/>
            <person name="Zhu Y."/>
            <person name="Zhou P."/>
            <person name="Jiang X."/>
            <person name="Ng J."/>
            <person name="Yang L."/>
            <person name="Wu L."/>
            <person name="Xiao J."/>
            <person name="Feng Y."/>
            <person name="Chen Y."/>
            <person name="Sun X."/>
            <person name="Zhang Y."/>
            <person name="Marsh G.A."/>
            <person name="Crameri G."/>
            <person name="Broder C.C."/>
            <person name="Frey K.G."/>
            <person name="Wang L.F."/>
            <person name="Wang J."/>
        </authorList>
    </citation>
    <scope>NUCLEOTIDE SEQUENCE [LARGE SCALE GENOMIC DNA]</scope>
</reference>
<dbReference type="Pfam" id="PF00104">
    <property type="entry name" value="Hormone_recep"/>
    <property type="match status" value="1"/>
</dbReference>
<dbReference type="SUPFAM" id="SSF57716">
    <property type="entry name" value="Glucocorticoid receptor-like (DNA-binding domain)"/>
    <property type="match status" value="1"/>
</dbReference>
<dbReference type="EMBL" id="KB107319">
    <property type="protein sequence ID" value="ELK30159.1"/>
    <property type="molecule type" value="Genomic_DNA"/>
</dbReference>
<dbReference type="FunFam" id="1.10.565.10:FF:000014">
    <property type="entry name" value="Oxysterols receptor LXR-alpha isoform 1"/>
    <property type="match status" value="1"/>
</dbReference>
<keyword evidence="15" id="KW-1185">Reference proteome</keyword>
<sequence length="380" mass="43025">MHSGVAGRSGEVTFEKTGAAVAYRGHRRGEREADSRRPRLFPGQQEQETPRETAHETLARSHEPRPPLVFGEGRDLERGNVPPQPSVPSSKPVVKEERPEPWPGGPDPDVPGSDGVGSACSVVIPDPTEEPERKRKKGPAPKMLGHELCRVCGDKASGFHYNVLSCEGCKGFFRRNPQSRDARQQRFAHFTELAIISVQEIVDFAKQVPGFLQLGREDQIALLKASTIEIMLLETARRYNHETECITFLKDFTYSKDDFHRAGLQVEFINPIFEFSRAMRRLGLDDAEYALLIAINIFSADRPNVQEPSRVEALQQPYVEALLSYTRIKRPQDQLRFPRMLMKLVSLRTLSSVHSEQVFALRLQDKKLPPLLSEIWDVHE</sequence>
<dbReference type="GO" id="GO:0048384">
    <property type="term" value="P:retinoic acid receptor signaling pathway"/>
    <property type="evidence" value="ECO:0007669"/>
    <property type="project" value="InterPro"/>
</dbReference>
<evidence type="ECO:0000256" key="11">
    <source>
        <dbReference type="SAM" id="MobiDB-lite"/>
    </source>
</evidence>
<dbReference type="InterPro" id="IPR001628">
    <property type="entry name" value="Znf_hrmn_rcpt"/>
</dbReference>
<dbReference type="InterPro" id="IPR001723">
    <property type="entry name" value="Nuclear_hrmn_rcpt"/>
</dbReference>
<dbReference type="Gene3D" id="1.10.565.10">
    <property type="entry name" value="Retinoid X Receptor"/>
    <property type="match status" value="1"/>
</dbReference>
<dbReference type="InterPro" id="IPR000536">
    <property type="entry name" value="Nucl_hrmn_rcpt_lig-bd"/>
</dbReference>
<dbReference type="PANTHER" id="PTHR24082">
    <property type="entry name" value="NUCLEAR HORMONE RECEPTOR"/>
    <property type="match status" value="1"/>
</dbReference>
<evidence type="ECO:0000259" key="13">
    <source>
        <dbReference type="PROSITE" id="PS51843"/>
    </source>
</evidence>
<accession>L5LUQ3</accession>
<keyword evidence="9 10" id="KW-0539">Nucleus</keyword>
<dbReference type="CDD" id="cd06954">
    <property type="entry name" value="NR_LBD_LXR"/>
    <property type="match status" value="1"/>
</dbReference>
<dbReference type="PROSITE" id="PS00031">
    <property type="entry name" value="NUCLEAR_REC_DBD_1"/>
    <property type="match status" value="1"/>
</dbReference>
<evidence type="ECO:0000313" key="15">
    <source>
        <dbReference type="Proteomes" id="UP000010556"/>
    </source>
</evidence>
<dbReference type="GO" id="GO:0030154">
    <property type="term" value="P:cell differentiation"/>
    <property type="evidence" value="ECO:0007669"/>
    <property type="project" value="TreeGrafter"/>
</dbReference>
<evidence type="ECO:0000256" key="8">
    <source>
        <dbReference type="ARBA" id="ARBA00023170"/>
    </source>
</evidence>
<dbReference type="GO" id="GO:0045944">
    <property type="term" value="P:positive regulation of transcription by RNA polymerase II"/>
    <property type="evidence" value="ECO:0007669"/>
    <property type="project" value="TreeGrafter"/>
</dbReference>
<evidence type="ECO:0000256" key="6">
    <source>
        <dbReference type="ARBA" id="ARBA00023125"/>
    </source>
</evidence>
<dbReference type="InterPro" id="IPR003078">
    <property type="entry name" value="Retinoic_acid_rcpt"/>
</dbReference>
<dbReference type="PROSITE" id="PS51030">
    <property type="entry name" value="NUCLEAR_REC_DBD_2"/>
    <property type="match status" value="1"/>
</dbReference>
<keyword evidence="2 10" id="KW-0479">Metal-binding</keyword>
<dbReference type="PRINTS" id="PR00047">
    <property type="entry name" value="STROIDFINGER"/>
</dbReference>
<keyword evidence="7 10" id="KW-0804">Transcription</keyword>
<evidence type="ECO:0000256" key="3">
    <source>
        <dbReference type="ARBA" id="ARBA00022771"/>
    </source>
</evidence>
<dbReference type="GO" id="GO:0004879">
    <property type="term" value="F:nuclear receptor activity"/>
    <property type="evidence" value="ECO:0007669"/>
    <property type="project" value="InterPro"/>
</dbReference>
<evidence type="ECO:0000256" key="1">
    <source>
        <dbReference type="ARBA" id="ARBA00008092"/>
    </source>
</evidence>
<evidence type="ECO:0000256" key="10">
    <source>
        <dbReference type="RuleBase" id="RU004334"/>
    </source>
</evidence>
<dbReference type="GO" id="GO:0000122">
    <property type="term" value="P:negative regulation of transcription by RNA polymerase II"/>
    <property type="evidence" value="ECO:0007669"/>
    <property type="project" value="TreeGrafter"/>
</dbReference>
<dbReference type="SMART" id="SM00430">
    <property type="entry name" value="HOLI"/>
    <property type="match status" value="1"/>
</dbReference>
<feature type="domain" description="Nuclear receptor" evidence="12">
    <location>
        <begin position="146"/>
        <end position="175"/>
    </location>
</feature>
<feature type="compositionally biased region" description="Basic and acidic residues" evidence="11">
    <location>
        <begin position="48"/>
        <end position="65"/>
    </location>
</feature>
<dbReference type="InterPro" id="IPR035500">
    <property type="entry name" value="NHR-like_dom_sf"/>
</dbReference>
<dbReference type="PANTHER" id="PTHR24082:SF316">
    <property type="entry name" value="OXYSTEROLS RECEPTOR LXR-BETA"/>
    <property type="match status" value="1"/>
</dbReference>
<dbReference type="GO" id="GO:0090575">
    <property type="term" value="C:RNA polymerase II transcription regulator complex"/>
    <property type="evidence" value="ECO:0007669"/>
    <property type="project" value="TreeGrafter"/>
</dbReference>
<name>L5LUQ3_MYODS</name>
<dbReference type="AlphaFoldDB" id="L5LUQ3"/>
<evidence type="ECO:0000259" key="12">
    <source>
        <dbReference type="PROSITE" id="PS51030"/>
    </source>
</evidence>
<evidence type="ECO:0000256" key="2">
    <source>
        <dbReference type="ARBA" id="ARBA00022723"/>
    </source>
</evidence>
<dbReference type="SUPFAM" id="SSF48508">
    <property type="entry name" value="Nuclear receptor ligand-binding domain"/>
    <property type="match status" value="1"/>
</dbReference>
<feature type="domain" description="NR LBD" evidence="13">
    <location>
        <begin position="155"/>
        <end position="380"/>
    </location>
</feature>
<dbReference type="GO" id="GO:0000978">
    <property type="term" value="F:RNA polymerase II cis-regulatory region sequence-specific DNA binding"/>
    <property type="evidence" value="ECO:0007669"/>
    <property type="project" value="TreeGrafter"/>
</dbReference>
<protein>
    <submittedName>
        <fullName evidence="14">Oxysterols receptor LXR-beta</fullName>
    </submittedName>
</protein>
<keyword evidence="3 10" id="KW-0863">Zinc-finger</keyword>
<dbReference type="PRINTS" id="PR00398">
    <property type="entry name" value="STRDHORMONER"/>
</dbReference>
<dbReference type="Proteomes" id="UP000010556">
    <property type="component" value="Unassembled WGS sequence"/>
</dbReference>